<dbReference type="OrthoDB" id="288703at2759"/>
<dbReference type="Proteomes" id="UP000789739">
    <property type="component" value="Unassembled WGS sequence"/>
</dbReference>
<reference evidence="1" key="1">
    <citation type="submission" date="2021-06" db="EMBL/GenBank/DDBJ databases">
        <authorList>
            <person name="Kallberg Y."/>
            <person name="Tangrot J."/>
            <person name="Rosling A."/>
        </authorList>
    </citation>
    <scope>NUCLEOTIDE SEQUENCE</scope>
    <source>
        <strain evidence="1">BR232B</strain>
    </source>
</reference>
<organism evidence="1 2">
    <name type="scientific">Paraglomus brasilianum</name>
    <dbReference type="NCBI Taxonomy" id="144538"/>
    <lineage>
        <taxon>Eukaryota</taxon>
        <taxon>Fungi</taxon>
        <taxon>Fungi incertae sedis</taxon>
        <taxon>Mucoromycota</taxon>
        <taxon>Glomeromycotina</taxon>
        <taxon>Glomeromycetes</taxon>
        <taxon>Paraglomerales</taxon>
        <taxon>Paraglomeraceae</taxon>
        <taxon>Paraglomus</taxon>
    </lineage>
</organism>
<dbReference type="AlphaFoldDB" id="A0A9N9GJW4"/>
<keyword evidence="2" id="KW-1185">Reference proteome</keyword>
<evidence type="ECO:0000313" key="2">
    <source>
        <dbReference type="Proteomes" id="UP000789739"/>
    </source>
</evidence>
<protein>
    <submittedName>
        <fullName evidence="1">1426_t:CDS:1</fullName>
    </submittedName>
</protein>
<dbReference type="Gene3D" id="1.25.10.10">
    <property type="entry name" value="Leucine-rich Repeat Variant"/>
    <property type="match status" value="1"/>
</dbReference>
<dbReference type="EMBL" id="CAJVPI010001505">
    <property type="protein sequence ID" value="CAG8615918.1"/>
    <property type="molecule type" value="Genomic_DNA"/>
</dbReference>
<sequence length="66" mass="7119">MLLTNGSTSTDCAVEALNAIYDTYSGPVFIDGGYLEVSKGLVKIVSKMISDQRLRADEAYENLIAS</sequence>
<dbReference type="InterPro" id="IPR011989">
    <property type="entry name" value="ARM-like"/>
</dbReference>
<gene>
    <name evidence="1" type="ORF">PBRASI_LOCUS8431</name>
</gene>
<name>A0A9N9GJW4_9GLOM</name>
<proteinExistence type="predicted"/>
<accession>A0A9N9GJW4</accession>
<comment type="caution">
    <text evidence="1">The sequence shown here is derived from an EMBL/GenBank/DDBJ whole genome shotgun (WGS) entry which is preliminary data.</text>
</comment>
<evidence type="ECO:0000313" key="1">
    <source>
        <dbReference type="EMBL" id="CAG8615918.1"/>
    </source>
</evidence>